<sequence>MGRKRRQEQVREPEGLMSRAGSLARDNPVAAGGAAVMALTGCLIVANAVGLQTGRHPAPLYATRERPVIVEPQDRTSVEAPEVSSLVLELQNALRRVGIYEGPLDGINGPATERAIRHYERLQGKPETGEPSEGLLALIVLQGTVPAPIAGGPVPVPKPTDADTYEPPARVTSTTVPAPTPAQVSSVPAPVSSPGSHVTADAGPVPPAPVLNVAPENRRLAKIQELLSDLGYGPLRADGMMGENTSSAIRRFELDRGLPITGTPSEAVVSRLEMVSGATIPQ</sequence>
<dbReference type="Proteomes" id="UP000186002">
    <property type="component" value="Unassembled WGS sequence"/>
</dbReference>
<gene>
    <name evidence="3" type="ORF">SAMN05444272_1088</name>
</gene>
<dbReference type="InterPro" id="IPR002477">
    <property type="entry name" value="Peptidoglycan-bd-like"/>
</dbReference>
<feature type="region of interest" description="Disordered" evidence="1">
    <location>
        <begin position="1"/>
        <end position="20"/>
    </location>
</feature>
<name>A0A1M7C7I6_9HYPH</name>
<evidence type="ECO:0000259" key="2">
    <source>
        <dbReference type="Pfam" id="PF01471"/>
    </source>
</evidence>
<accession>A0A1M7C7I6</accession>
<dbReference type="InterPro" id="IPR036365">
    <property type="entry name" value="PGBD-like_sf"/>
</dbReference>
<keyword evidence="4" id="KW-1185">Reference proteome</keyword>
<proteinExistence type="predicted"/>
<feature type="domain" description="Peptidoglycan binding-like" evidence="2">
    <location>
        <begin position="221"/>
        <end position="272"/>
    </location>
</feature>
<feature type="region of interest" description="Disordered" evidence="1">
    <location>
        <begin position="168"/>
        <end position="207"/>
    </location>
</feature>
<feature type="compositionally biased region" description="Low complexity" evidence="1">
    <location>
        <begin position="168"/>
        <end position="198"/>
    </location>
</feature>
<dbReference type="SUPFAM" id="SSF47090">
    <property type="entry name" value="PGBD-like"/>
    <property type="match status" value="2"/>
</dbReference>
<dbReference type="AlphaFoldDB" id="A0A1M7C7I6"/>
<protein>
    <submittedName>
        <fullName evidence="3">Putative peptidoglycan binding domain-containing protein</fullName>
    </submittedName>
</protein>
<evidence type="ECO:0000313" key="3">
    <source>
        <dbReference type="EMBL" id="SHL63143.1"/>
    </source>
</evidence>
<reference evidence="3 4" key="1">
    <citation type="submission" date="2016-11" db="EMBL/GenBank/DDBJ databases">
        <authorList>
            <person name="Jaros S."/>
            <person name="Januszkiewicz K."/>
            <person name="Wedrychowicz H."/>
        </authorList>
    </citation>
    <scope>NUCLEOTIDE SEQUENCE [LARGE SCALE GENOMIC DNA]</scope>
    <source>
        <strain evidence="3 4">DSM 22153</strain>
    </source>
</reference>
<dbReference type="OrthoDB" id="9816507at2"/>
<dbReference type="InterPro" id="IPR036366">
    <property type="entry name" value="PGBDSf"/>
</dbReference>
<feature type="domain" description="Peptidoglycan binding-like" evidence="2">
    <location>
        <begin position="85"/>
        <end position="137"/>
    </location>
</feature>
<dbReference type="Gene3D" id="1.10.101.10">
    <property type="entry name" value="PGBD-like superfamily/PGBD"/>
    <property type="match status" value="2"/>
</dbReference>
<evidence type="ECO:0000256" key="1">
    <source>
        <dbReference type="SAM" id="MobiDB-lite"/>
    </source>
</evidence>
<evidence type="ECO:0000313" key="4">
    <source>
        <dbReference type="Proteomes" id="UP000186002"/>
    </source>
</evidence>
<dbReference type="STRING" id="735517.SAMN05444272_1088"/>
<dbReference type="EMBL" id="FRBW01000001">
    <property type="protein sequence ID" value="SHL63143.1"/>
    <property type="molecule type" value="Genomic_DNA"/>
</dbReference>
<organism evidence="3 4">
    <name type="scientific">Roseibium suaedae</name>
    <dbReference type="NCBI Taxonomy" id="735517"/>
    <lineage>
        <taxon>Bacteria</taxon>
        <taxon>Pseudomonadati</taxon>
        <taxon>Pseudomonadota</taxon>
        <taxon>Alphaproteobacteria</taxon>
        <taxon>Hyphomicrobiales</taxon>
        <taxon>Stappiaceae</taxon>
        <taxon>Roseibium</taxon>
    </lineage>
</organism>
<dbReference type="Pfam" id="PF01471">
    <property type="entry name" value="PG_binding_1"/>
    <property type="match status" value="2"/>
</dbReference>